<protein>
    <submittedName>
        <fullName evidence="1">Uncharacterized protein</fullName>
    </submittedName>
</protein>
<gene>
    <name evidence="1" type="ORF">AC625_14535</name>
</gene>
<reference evidence="2" key="1">
    <citation type="submission" date="2015-07" db="EMBL/GenBank/DDBJ databases">
        <title>Genome sequencing project for genomic taxonomy and phylogenomics of Bacillus-like bacteria.</title>
        <authorList>
            <person name="Liu B."/>
            <person name="Wang J."/>
            <person name="Zhu Y."/>
            <person name="Liu G."/>
            <person name="Chen Q."/>
            <person name="Chen Z."/>
            <person name="Lan J."/>
            <person name="Che J."/>
            <person name="Ge C."/>
            <person name="Shi H."/>
            <person name="Pan Z."/>
            <person name="Liu X."/>
        </authorList>
    </citation>
    <scope>NUCLEOTIDE SEQUENCE [LARGE SCALE GENOMIC DNA]</scope>
    <source>
        <strain evidence="2">FJAT-27997</strain>
    </source>
</reference>
<evidence type="ECO:0000313" key="2">
    <source>
        <dbReference type="Proteomes" id="UP000037146"/>
    </source>
</evidence>
<accession>A0A0K9GWE1</accession>
<dbReference type="AlphaFoldDB" id="A0A0K9GWE1"/>
<dbReference type="OrthoDB" id="2884714at2"/>
<proteinExistence type="predicted"/>
<evidence type="ECO:0000313" key="1">
    <source>
        <dbReference type="EMBL" id="KMY50572.1"/>
    </source>
</evidence>
<dbReference type="RefSeq" id="WP_049681924.1">
    <property type="nucleotide sequence ID" value="NZ_LFZW01000001.1"/>
</dbReference>
<name>A0A0K9GWE1_9BACI</name>
<comment type="caution">
    <text evidence="1">The sequence shown here is derived from an EMBL/GenBank/DDBJ whole genome shotgun (WGS) entry which is preliminary data.</text>
</comment>
<keyword evidence="2" id="KW-1185">Reference proteome</keyword>
<organism evidence="1 2">
    <name type="scientific">Peribacillus loiseleuriae</name>
    <dbReference type="NCBI Taxonomy" id="1679170"/>
    <lineage>
        <taxon>Bacteria</taxon>
        <taxon>Bacillati</taxon>
        <taxon>Bacillota</taxon>
        <taxon>Bacilli</taxon>
        <taxon>Bacillales</taxon>
        <taxon>Bacillaceae</taxon>
        <taxon>Peribacillus</taxon>
    </lineage>
</organism>
<sequence>MGIKHVDVEEILGLMEEINEHLETLETTLSVSFATERNKLWTNQHHMVDSASMKVNEAEAKWLLMQNEHTVLSDTDKNRKGILSMNPELGF</sequence>
<dbReference type="EMBL" id="LFZW01000001">
    <property type="protein sequence ID" value="KMY50572.1"/>
    <property type="molecule type" value="Genomic_DNA"/>
</dbReference>
<dbReference type="PATRIC" id="fig|1679170.3.peg.3316"/>
<dbReference type="Proteomes" id="UP000037146">
    <property type="component" value="Unassembled WGS sequence"/>
</dbReference>